<name>F0RQB7_DEIPM</name>
<keyword evidence="2" id="KW-1185">Reference proteome</keyword>
<gene>
    <name evidence="1" type="ordered locus">Deipr_2352</name>
</gene>
<geneLocation type="plasmid" evidence="1 2">
    <name>pDEIPR02</name>
</geneLocation>
<dbReference type="AlphaFoldDB" id="F0RQB7"/>
<dbReference type="EMBL" id="CP002538">
    <property type="protein sequence ID" value="ADY27476.1"/>
    <property type="molecule type" value="Genomic_DNA"/>
</dbReference>
<dbReference type="Proteomes" id="UP000007718">
    <property type="component" value="Plasmid pDEIPR02"/>
</dbReference>
<accession>F0RQB7</accession>
<evidence type="ECO:0000313" key="2">
    <source>
        <dbReference type="Proteomes" id="UP000007718"/>
    </source>
</evidence>
<organism evidence="1 2">
    <name type="scientific">Deinococcus proteolyticus (strain ATCC 35074 / DSM 20540 / JCM 6276 / NBRC 101906 / NCIMB 13154 / VKM Ac-1939 / CCM 2703 / MRP)</name>
    <dbReference type="NCBI Taxonomy" id="693977"/>
    <lineage>
        <taxon>Bacteria</taxon>
        <taxon>Thermotogati</taxon>
        <taxon>Deinococcota</taxon>
        <taxon>Deinococci</taxon>
        <taxon>Deinococcales</taxon>
        <taxon>Deinococcaceae</taxon>
        <taxon>Deinococcus</taxon>
    </lineage>
</organism>
<reference evidence="1 2" key="2">
    <citation type="journal article" date="2012" name="Stand. Genomic Sci.">
        <title>Complete genome sequence of the orange-red pigmented, radioresistant Deinococcus proteolyticus type strain (MRP(T)).</title>
        <authorList>
            <person name="Copeland A."/>
            <person name="Zeytun A."/>
            <person name="Yassawong M."/>
            <person name="Nolan M."/>
            <person name="Lucas S."/>
            <person name="Hammon N."/>
            <person name="Deshpande S."/>
            <person name="Cheng J.F."/>
            <person name="Han C."/>
            <person name="Tapia R."/>
            <person name="Goodwin L.A."/>
            <person name="Pitluck S."/>
            <person name="Mavromatis K."/>
            <person name="Liolios K."/>
            <person name="Pagani I."/>
            <person name="Ivanova N."/>
            <person name="Mikhailova N."/>
            <person name="Pati A."/>
            <person name="Chen A."/>
            <person name="Palaniappan K."/>
            <person name="Land M."/>
            <person name="Hauser L."/>
            <person name="Jeffries C.D."/>
            <person name="Brambilla E.M."/>
            <person name="Rohde M."/>
            <person name="Sikorski J."/>
            <person name="Pukall R."/>
            <person name="Goker M."/>
            <person name="Detter J.C."/>
            <person name="Woyke T."/>
            <person name="Bristow J."/>
            <person name="Eisen J.A."/>
            <person name="Markowitz V."/>
            <person name="Hugenholtz P."/>
            <person name="Kyrpides N.C."/>
            <person name="Klenk H.P."/>
            <person name="Lapidus A."/>
        </authorList>
    </citation>
    <scope>NUCLEOTIDE SEQUENCE [LARGE SCALE GENOMIC DNA]</scope>
    <source>
        <strain evidence="2">ATCC 35074 / DSM 20540 / JCM 6276 / NBRC 101906 / NCIMB 13154 / VKM Ac-1939 / CCM 2703 / MRP</strain>
        <plasmid evidence="2">Plasmid pDEIPR02</plasmid>
    </source>
</reference>
<protein>
    <submittedName>
        <fullName evidence="1">Uncharacterized protein</fullName>
    </submittedName>
</protein>
<dbReference type="HOGENOM" id="CLU_2681623_0_0_0"/>
<sequence length="74" mass="8370">MPDLPYLSTTQYDVWTQPEGFLIQLTSNQTRGHLSYPQHNRAELTAEDGSHLKTLQGPLPLLLEHAARSLEETL</sequence>
<dbReference type="KEGG" id="dpt:Deipr_2352"/>
<reference evidence="2" key="1">
    <citation type="submission" date="2011-02" db="EMBL/GenBank/DDBJ databases">
        <title>The complete sequence of plasmid2 of Deinococcus proteolyticus DSM 20540.</title>
        <authorList>
            <consortium name="US DOE Joint Genome Institute (JGI-PGF)"/>
            <person name="Lucas S."/>
            <person name="Copeland A."/>
            <person name="Lapidus A."/>
            <person name="Bruce D."/>
            <person name="Goodwin L."/>
            <person name="Pitluck S."/>
            <person name="Kyrpides N."/>
            <person name="Mavromatis K."/>
            <person name="Pagani I."/>
            <person name="Ivanova N."/>
            <person name="Ovchinnikova G."/>
            <person name="Zeytun A."/>
            <person name="Detter J.C."/>
            <person name="Han C."/>
            <person name="Land M."/>
            <person name="Hauser L."/>
            <person name="Markowitz V."/>
            <person name="Cheng J.-F."/>
            <person name="Hugenholtz P."/>
            <person name="Woyke T."/>
            <person name="Wu D."/>
            <person name="Pukall R."/>
            <person name="Steenblock K."/>
            <person name="Brambilla E."/>
            <person name="Klenk H.-P."/>
            <person name="Eisen J.A."/>
        </authorList>
    </citation>
    <scope>NUCLEOTIDE SEQUENCE [LARGE SCALE GENOMIC DNA]</scope>
    <source>
        <strain evidence="2">ATCC 35074 / DSM 20540 / JCM 6276 / NBRC 101906 / NCIMB 13154 / VKM Ac-1939 / CCM 2703 / MRP</strain>
        <plasmid evidence="2">Plasmid pDEIPR02</plasmid>
    </source>
</reference>
<keyword evidence="1" id="KW-0614">Plasmid</keyword>
<dbReference type="RefSeq" id="WP_013615830.1">
    <property type="nucleotide sequence ID" value="NC_015162.1"/>
</dbReference>
<proteinExistence type="predicted"/>
<evidence type="ECO:0000313" key="1">
    <source>
        <dbReference type="EMBL" id="ADY27476.1"/>
    </source>
</evidence>